<dbReference type="PROSITE" id="PS51257">
    <property type="entry name" value="PROKAR_LIPOPROTEIN"/>
    <property type="match status" value="1"/>
</dbReference>
<dbReference type="RefSeq" id="WP_408977125.1">
    <property type="nucleotide sequence ID" value="NZ_JBJUVG010000004.1"/>
</dbReference>
<organism evidence="1 2">
    <name type="scientific">Peptococcus simiae</name>
    <dbReference type="NCBI Taxonomy" id="1643805"/>
    <lineage>
        <taxon>Bacteria</taxon>
        <taxon>Bacillati</taxon>
        <taxon>Bacillota</taxon>
        <taxon>Clostridia</taxon>
        <taxon>Eubacteriales</taxon>
        <taxon>Peptococcaceae</taxon>
        <taxon>Peptococcus</taxon>
    </lineage>
</organism>
<evidence type="ECO:0000313" key="1">
    <source>
        <dbReference type="EMBL" id="MFM9413506.1"/>
    </source>
</evidence>
<gene>
    <name evidence="1" type="ORF">ACKQTC_03905</name>
</gene>
<accession>A0ABW9GZP4</accession>
<evidence type="ECO:0000313" key="2">
    <source>
        <dbReference type="Proteomes" id="UP001631949"/>
    </source>
</evidence>
<name>A0ABW9GZP4_9FIRM</name>
<dbReference type="Proteomes" id="UP001631949">
    <property type="component" value="Unassembled WGS sequence"/>
</dbReference>
<protein>
    <recommendedName>
        <fullName evidence="3">Lipoprotein</fullName>
    </recommendedName>
</protein>
<evidence type="ECO:0008006" key="3">
    <source>
        <dbReference type="Google" id="ProtNLM"/>
    </source>
</evidence>
<proteinExistence type="predicted"/>
<reference evidence="1 2" key="1">
    <citation type="journal article" date="2016" name="Int. J. Syst. Evol. Microbiol.">
        <title>Peptococcus simiae sp. nov., isolated from rhesus macaque faeces and emended description of the genus Peptococcus.</title>
        <authorList>
            <person name="Shkoporov A.N."/>
            <person name="Efimov B.A."/>
            <person name="Kondova I."/>
            <person name="Ouwerling B."/>
            <person name="Chaplin A.V."/>
            <person name="Shcherbakova V.A."/>
            <person name="Langermans J.A.M."/>
        </authorList>
    </citation>
    <scope>NUCLEOTIDE SEQUENCE [LARGE SCALE GENOMIC DNA]</scope>
    <source>
        <strain evidence="1 2">M108</strain>
    </source>
</reference>
<sequence>MRKIVLSACCGLGLVLLVTGCGGSEATSEGAASSGSGSVVETSLAGETLEGIVDLSDQEYLDNAQYNYELIKGEIDKADPKAPVRDLTLQALKDLQPQLKQTAWDTYERSLVKAQDDILGKGADLRKASEADKDKINARLAQEVPRAQNMVLTKKNFQEIERADGSRVLFSTDGNVEIHS</sequence>
<comment type="caution">
    <text evidence="1">The sequence shown here is derived from an EMBL/GenBank/DDBJ whole genome shotgun (WGS) entry which is preliminary data.</text>
</comment>
<dbReference type="EMBL" id="JBJUVG010000004">
    <property type="protein sequence ID" value="MFM9413506.1"/>
    <property type="molecule type" value="Genomic_DNA"/>
</dbReference>
<keyword evidence="2" id="KW-1185">Reference proteome</keyword>